<dbReference type="CDD" id="cd06529">
    <property type="entry name" value="S24_LexA-like"/>
    <property type="match status" value="1"/>
</dbReference>
<organism evidence="5">
    <name type="scientific">uncultured Dysgonomonas sp</name>
    <dbReference type="NCBI Taxonomy" id="206096"/>
    <lineage>
        <taxon>Bacteria</taxon>
        <taxon>Pseudomonadati</taxon>
        <taxon>Bacteroidota</taxon>
        <taxon>Bacteroidia</taxon>
        <taxon>Bacteroidales</taxon>
        <taxon>Dysgonomonadaceae</taxon>
        <taxon>Dysgonomonas</taxon>
        <taxon>environmental samples</taxon>
    </lineage>
</organism>
<dbReference type="InterPro" id="IPR039418">
    <property type="entry name" value="LexA-like"/>
</dbReference>
<evidence type="ECO:0000256" key="3">
    <source>
        <dbReference type="ARBA" id="ARBA00023163"/>
    </source>
</evidence>
<dbReference type="AlphaFoldDB" id="A0A212J641"/>
<dbReference type="PANTHER" id="PTHR40661:SF3">
    <property type="entry name" value="FELS-1 PROPHAGE TRANSCRIPTIONAL REGULATOR"/>
    <property type="match status" value="1"/>
</dbReference>
<dbReference type="EMBL" id="FLUL01000001">
    <property type="protein sequence ID" value="SBV94896.1"/>
    <property type="molecule type" value="Genomic_DNA"/>
</dbReference>
<dbReference type="InterPro" id="IPR036286">
    <property type="entry name" value="LexA/Signal_pep-like_sf"/>
</dbReference>
<reference evidence="5" key="1">
    <citation type="submission" date="2016-04" db="EMBL/GenBank/DDBJ databases">
        <authorList>
            <person name="Evans L.H."/>
            <person name="Alamgir A."/>
            <person name="Owens N."/>
            <person name="Weber N.D."/>
            <person name="Virtaneva K."/>
            <person name="Barbian K."/>
            <person name="Babar A."/>
            <person name="Rosenke K."/>
        </authorList>
    </citation>
    <scope>NUCLEOTIDE SEQUENCE</scope>
    <source>
        <strain evidence="5">86-2</strain>
    </source>
</reference>
<evidence type="ECO:0000256" key="2">
    <source>
        <dbReference type="ARBA" id="ARBA00023125"/>
    </source>
</evidence>
<dbReference type="InterPro" id="IPR015927">
    <property type="entry name" value="Peptidase_S24_S26A/B/C"/>
</dbReference>
<evidence type="ECO:0000259" key="4">
    <source>
        <dbReference type="Pfam" id="PF00717"/>
    </source>
</evidence>
<dbReference type="PANTHER" id="PTHR40661">
    <property type="match status" value="1"/>
</dbReference>
<feature type="domain" description="Peptidase S24/S26A/S26B/S26C" evidence="4">
    <location>
        <begin position="99"/>
        <end position="215"/>
    </location>
</feature>
<gene>
    <name evidence="5" type="ORF">KL86DYS2_10812</name>
</gene>
<dbReference type="Gene3D" id="1.10.260.40">
    <property type="entry name" value="lambda repressor-like DNA-binding domains"/>
    <property type="match status" value="1"/>
</dbReference>
<protein>
    <recommendedName>
        <fullName evidence="4">Peptidase S24/S26A/S26B/S26C domain-containing protein</fullName>
    </recommendedName>
</protein>
<keyword evidence="2" id="KW-0238">DNA-binding</keyword>
<keyword evidence="3" id="KW-0804">Transcription</keyword>
<name>A0A212J641_9BACT</name>
<sequence length="221" mass="24923">MTINKRIEEIKIHYFGDKHGSHKQFIEKVGVASNTASNWMKDGYSVGKGVIDQILVAFPDISYAWLLTGEGEMLKSNKNVEPLTKKVEIETRPRIPLNAAAGSISVALDGVTNDDSEQLPFVSAFSNYNYTILVKGDSMEPEFMSGDELACLQLTNGKARFIQWGRYHVLDTAQGVVVKRIYDNGEYILCKSENKELYPDFQILKEDIYNIGLVIGMLRRY</sequence>
<dbReference type="InterPro" id="IPR010982">
    <property type="entry name" value="Lambda_DNA-bd_dom_sf"/>
</dbReference>
<dbReference type="SUPFAM" id="SSF51306">
    <property type="entry name" value="LexA/Signal peptidase"/>
    <property type="match status" value="1"/>
</dbReference>
<evidence type="ECO:0000256" key="1">
    <source>
        <dbReference type="ARBA" id="ARBA00023015"/>
    </source>
</evidence>
<dbReference type="Gene3D" id="2.10.109.10">
    <property type="entry name" value="Umud Fragment, subunit A"/>
    <property type="match status" value="1"/>
</dbReference>
<dbReference type="GO" id="GO:0003677">
    <property type="term" value="F:DNA binding"/>
    <property type="evidence" value="ECO:0007669"/>
    <property type="project" value="UniProtKB-KW"/>
</dbReference>
<keyword evidence="1" id="KW-0805">Transcription regulation</keyword>
<dbReference type="RefSeq" id="WP_296947406.1">
    <property type="nucleotide sequence ID" value="NZ_LT599021.1"/>
</dbReference>
<proteinExistence type="predicted"/>
<evidence type="ECO:0000313" key="5">
    <source>
        <dbReference type="EMBL" id="SBV94896.1"/>
    </source>
</evidence>
<accession>A0A212J641</accession>
<dbReference type="Pfam" id="PF00717">
    <property type="entry name" value="Peptidase_S24"/>
    <property type="match status" value="1"/>
</dbReference>